<dbReference type="Proteomes" id="UP000522163">
    <property type="component" value="Unassembled WGS sequence"/>
</dbReference>
<accession>A0A7W9SH05</accession>
<dbReference type="EMBL" id="JACHHH010000008">
    <property type="protein sequence ID" value="MBB6041621.1"/>
    <property type="molecule type" value="Genomic_DNA"/>
</dbReference>
<dbReference type="InterPro" id="IPR006674">
    <property type="entry name" value="HD_domain"/>
</dbReference>
<dbReference type="GeneID" id="85015148"/>
<dbReference type="PANTHER" id="PTHR33594:SF1">
    <property type="entry name" value="HD_PDEASE DOMAIN-CONTAINING PROTEIN"/>
    <property type="match status" value="1"/>
</dbReference>
<proteinExistence type="predicted"/>
<dbReference type="Gene3D" id="1.10.472.50">
    <property type="entry name" value="HD-domain/PDEase-like"/>
    <property type="match status" value="1"/>
</dbReference>
<dbReference type="AlphaFoldDB" id="A0A7W9SH05"/>
<sequence>MEKTRIERAIEYITKLFQGNGDGHDPSHSLRVYKNAMSIAKAEGRGEEEIIALSALLHDCDDHKLFHTENNANARRFLEQEKLSAEVIEEICKNINSVSFSKNRGKTPETIEGKIVQDADRLEAIGAVGIARCFQFGGSHGRSLENSIEHFYDKLLLISKELNTPSARKMAEKRDKLMQDFLKEWGEEMN</sequence>
<name>A0A7W9SH05_9FIRM</name>
<dbReference type="InterPro" id="IPR003607">
    <property type="entry name" value="HD/PDEase_dom"/>
</dbReference>
<dbReference type="CDD" id="cd00077">
    <property type="entry name" value="HDc"/>
    <property type="match status" value="1"/>
</dbReference>
<evidence type="ECO:0000259" key="1">
    <source>
        <dbReference type="PROSITE" id="PS51831"/>
    </source>
</evidence>
<dbReference type="PANTHER" id="PTHR33594">
    <property type="entry name" value="SUPERFAMILY HYDROLASE, PUTATIVE (AFU_ORTHOLOGUE AFUA_1G03035)-RELATED"/>
    <property type="match status" value="1"/>
</dbReference>
<protein>
    <recommendedName>
        <fullName evidence="1">HD domain-containing protein</fullName>
    </recommendedName>
</protein>
<evidence type="ECO:0000313" key="3">
    <source>
        <dbReference type="Proteomes" id="UP000522163"/>
    </source>
</evidence>
<dbReference type="Pfam" id="PF01966">
    <property type="entry name" value="HD"/>
    <property type="match status" value="1"/>
</dbReference>
<gene>
    <name evidence="2" type="ORF">HNQ46_001611</name>
</gene>
<dbReference type="RefSeq" id="WP_183684221.1">
    <property type="nucleotide sequence ID" value="NZ_JACHHH010000008.1"/>
</dbReference>
<dbReference type="Gene3D" id="1.20.58.1910">
    <property type="match status" value="1"/>
</dbReference>
<dbReference type="SUPFAM" id="SSF109604">
    <property type="entry name" value="HD-domain/PDEase-like"/>
    <property type="match status" value="1"/>
</dbReference>
<dbReference type="SMART" id="SM00471">
    <property type="entry name" value="HDc"/>
    <property type="match status" value="1"/>
</dbReference>
<reference evidence="2 3" key="1">
    <citation type="submission" date="2020-08" db="EMBL/GenBank/DDBJ databases">
        <title>Genomic Encyclopedia of Type Strains, Phase IV (KMG-IV): sequencing the most valuable type-strain genomes for metagenomic binning, comparative biology and taxonomic classification.</title>
        <authorList>
            <person name="Goeker M."/>
        </authorList>
    </citation>
    <scope>NUCLEOTIDE SEQUENCE [LARGE SCALE GENOMIC DNA]</scope>
    <source>
        <strain evidence="2 3">DSM 17245</strain>
    </source>
</reference>
<evidence type="ECO:0000313" key="2">
    <source>
        <dbReference type="EMBL" id="MBB6041621.1"/>
    </source>
</evidence>
<dbReference type="PROSITE" id="PS51831">
    <property type="entry name" value="HD"/>
    <property type="match status" value="1"/>
</dbReference>
<organism evidence="2 3">
    <name type="scientific">Oribacterium sinus</name>
    <dbReference type="NCBI Taxonomy" id="237576"/>
    <lineage>
        <taxon>Bacteria</taxon>
        <taxon>Bacillati</taxon>
        <taxon>Bacillota</taxon>
        <taxon>Clostridia</taxon>
        <taxon>Lachnospirales</taxon>
        <taxon>Lachnospiraceae</taxon>
        <taxon>Oribacterium</taxon>
    </lineage>
</organism>
<comment type="caution">
    <text evidence="2">The sequence shown here is derived from an EMBL/GenBank/DDBJ whole genome shotgun (WGS) entry which is preliminary data.</text>
</comment>
<feature type="domain" description="HD" evidence="1">
    <location>
        <begin position="25"/>
        <end position="125"/>
    </location>
</feature>